<keyword evidence="1" id="KW-0472">Membrane</keyword>
<comment type="caution">
    <text evidence="2">The sequence shown here is derived from an EMBL/GenBank/DDBJ whole genome shotgun (WGS) entry which is preliminary data.</text>
</comment>
<feature type="transmembrane region" description="Helical" evidence="1">
    <location>
        <begin position="6"/>
        <end position="27"/>
    </location>
</feature>
<keyword evidence="1" id="KW-0812">Transmembrane</keyword>
<evidence type="ECO:0000256" key="1">
    <source>
        <dbReference type="SAM" id="Phobius"/>
    </source>
</evidence>
<feature type="transmembrane region" description="Helical" evidence="1">
    <location>
        <begin position="56"/>
        <end position="76"/>
    </location>
</feature>
<accession>A0A2V5IUL7</accession>
<dbReference type="PANTHER" id="PTHR38446">
    <property type="entry name" value="BLL0914 PROTEIN"/>
    <property type="match status" value="1"/>
</dbReference>
<gene>
    <name evidence="2" type="ORF">CVS30_13515</name>
</gene>
<dbReference type="Pfam" id="PF06993">
    <property type="entry name" value="DUF1304"/>
    <property type="match status" value="1"/>
</dbReference>
<proteinExistence type="predicted"/>
<dbReference type="AlphaFoldDB" id="A0A2V5IUL7"/>
<protein>
    <submittedName>
        <fullName evidence="2">DUF1304 domain-containing protein</fullName>
    </submittedName>
</protein>
<dbReference type="PANTHER" id="PTHR38446:SF1">
    <property type="entry name" value="BLL0914 PROTEIN"/>
    <property type="match status" value="1"/>
</dbReference>
<dbReference type="EMBL" id="QJVC01000016">
    <property type="protein sequence ID" value="PYI37854.1"/>
    <property type="molecule type" value="Genomic_DNA"/>
</dbReference>
<evidence type="ECO:0000313" key="3">
    <source>
        <dbReference type="Proteomes" id="UP000247980"/>
    </source>
</evidence>
<reference evidence="2 3" key="1">
    <citation type="submission" date="2018-05" db="EMBL/GenBank/DDBJ databases">
        <title>Genetic diversity of glacier-inhabiting Cryobacterium bacteria in China and description of Cryobacterium mengkeensis sp. nov. and Arthrobacter glacialis sp. nov.</title>
        <authorList>
            <person name="Liu Q."/>
            <person name="Xin Y.-H."/>
        </authorList>
    </citation>
    <scope>NUCLEOTIDE SEQUENCE [LARGE SCALE GENOMIC DNA]</scope>
    <source>
        <strain evidence="2 3">B7</strain>
    </source>
</reference>
<organism evidence="2 3">
    <name type="scientific">Arthrobacter psychrolactophilus</name>
    <dbReference type="NCBI Taxonomy" id="92442"/>
    <lineage>
        <taxon>Bacteria</taxon>
        <taxon>Bacillati</taxon>
        <taxon>Actinomycetota</taxon>
        <taxon>Actinomycetes</taxon>
        <taxon>Micrococcales</taxon>
        <taxon>Micrococcaceae</taxon>
        <taxon>Arthrobacter</taxon>
    </lineage>
</organism>
<sequence>MVIIGLVFAGIAALIHVYIFFLESIAWTGERSRATFGLASKEEAELTKSLAFNQGFYNLFLALGVLAGIVVLAVASSPVATAVGATLVFVGAGSMAAAGVVLLLSSPSKAGAALKQLVPPLLGVLALALGLSL</sequence>
<feature type="transmembrane region" description="Helical" evidence="1">
    <location>
        <begin position="82"/>
        <end position="104"/>
    </location>
</feature>
<keyword evidence="1" id="KW-1133">Transmembrane helix</keyword>
<dbReference type="Proteomes" id="UP000247980">
    <property type="component" value="Unassembled WGS sequence"/>
</dbReference>
<evidence type="ECO:0000313" key="2">
    <source>
        <dbReference type="EMBL" id="PYI37854.1"/>
    </source>
</evidence>
<dbReference type="InterPro" id="IPR009732">
    <property type="entry name" value="DUF1304"/>
</dbReference>
<name>A0A2V5IUL7_9MICC</name>
<dbReference type="RefSeq" id="WP_110485892.1">
    <property type="nucleotide sequence ID" value="NZ_QJVC01000016.1"/>
</dbReference>
<dbReference type="OrthoDB" id="9803832at2"/>
<keyword evidence="3" id="KW-1185">Reference proteome</keyword>